<reference evidence="6" key="1">
    <citation type="submission" date="2014-09" db="EMBL/GenBank/DDBJ databases">
        <authorList>
            <person name="Sharma Rahul"/>
            <person name="Thines Marco"/>
        </authorList>
    </citation>
    <scope>NUCLEOTIDE SEQUENCE [LARGE SCALE GENOMIC DNA]</scope>
</reference>
<feature type="domain" description="GST C-terminal" evidence="4">
    <location>
        <begin position="93"/>
        <end position="221"/>
    </location>
</feature>
<evidence type="ECO:0000259" key="4">
    <source>
        <dbReference type="PROSITE" id="PS50405"/>
    </source>
</evidence>
<dbReference type="InterPro" id="IPR036282">
    <property type="entry name" value="Glutathione-S-Trfase_C_sf"/>
</dbReference>
<accession>A0A0P1BKX5</accession>
<dbReference type="STRING" id="401625.A0A0P1BKX5"/>
<dbReference type="EMBL" id="CCYA01000254">
    <property type="protein sequence ID" value="CEH17341.1"/>
    <property type="molecule type" value="Genomic_DNA"/>
</dbReference>
<dbReference type="Gene3D" id="3.40.30.10">
    <property type="entry name" value="Glutaredoxin"/>
    <property type="match status" value="1"/>
</dbReference>
<dbReference type="Pfam" id="PF02798">
    <property type="entry name" value="GST_N"/>
    <property type="match status" value="1"/>
</dbReference>
<protein>
    <submittedName>
        <fullName evidence="5">Glutathione S-transferase</fullName>
    </submittedName>
</protein>
<dbReference type="Pfam" id="PF00043">
    <property type="entry name" value="GST_C"/>
    <property type="match status" value="1"/>
</dbReference>
<dbReference type="PANTHER" id="PTHR44051">
    <property type="entry name" value="GLUTATHIONE S-TRANSFERASE-RELATED"/>
    <property type="match status" value="1"/>
</dbReference>
<comment type="similarity">
    <text evidence="1 2">Belongs to the GST superfamily.</text>
</comment>
<dbReference type="Gene3D" id="1.20.1050.10">
    <property type="match status" value="1"/>
</dbReference>
<dbReference type="SUPFAM" id="SSF47616">
    <property type="entry name" value="GST C-terminal domain-like"/>
    <property type="match status" value="1"/>
</dbReference>
<dbReference type="PANTHER" id="PTHR44051:SF9">
    <property type="entry name" value="GLUTATHIONE S-TRANSFERASE 1"/>
    <property type="match status" value="1"/>
</dbReference>
<keyword evidence="5" id="KW-0808">Transferase</keyword>
<name>A0A0P1BKX5_9BASI</name>
<dbReference type="PROSITE" id="PS50404">
    <property type="entry name" value="GST_NTER"/>
    <property type="match status" value="1"/>
</dbReference>
<feature type="domain" description="GST N-terminal" evidence="3">
    <location>
        <begin position="1"/>
        <end position="83"/>
    </location>
</feature>
<dbReference type="PROSITE" id="PS50405">
    <property type="entry name" value="GST_CTER"/>
    <property type="match status" value="1"/>
</dbReference>
<dbReference type="OrthoDB" id="2098326at2759"/>
<dbReference type="CDD" id="cd03046">
    <property type="entry name" value="GST_N_GTT1_like"/>
    <property type="match status" value="1"/>
</dbReference>
<dbReference type="GO" id="GO:0016740">
    <property type="term" value="F:transferase activity"/>
    <property type="evidence" value="ECO:0007669"/>
    <property type="project" value="UniProtKB-KW"/>
</dbReference>
<organism evidence="5 6">
    <name type="scientific">Ceraceosorus bombacis</name>
    <dbReference type="NCBI Taxonomy" id="401625"/>
    <lineage>
        <taxon>Eukaryota</taxon>
        <taxon>Fungi</taxon>
        <taxon>Dikarya</taxon>
        <taxon>Basidiomycota</taxon>
        <taxon>Ustilaginomycotina</taxon>
        <taxon>Exobasidiomycetes</taxon>
        <taxon>Ceraceosorales</taxon>
        <taxon>Ceraceosoraceae</taxon>
        <taxon>Ceraceosorus</taxon>
    </lineage>
</organism>
<evidence type="ECO:0000259" key="3">
    <source>
        <dbReference type="PROSITE" id="PS50404"/>
    </source>
</evidence>
<evidence type="ECO:0000256" key="2">
    <source>
        <dbReference type="RuleBase" id="RU003494"/>
    </source>
</evidence>
<sequence>MTPILHALDNSRAFRVLWLANELDIELDVKSYARIDGKGADPKMKEQSRFKLGKSPCIEDDDLLVVESGNCMEYLVEKYASSKGASWIPNSPDWKGRTAVRGWIGFAETLMTHALPIIYVQWFADEDTAKELGPKLGGNVVKDLDYVESELVANRSGYLYGNDITAADIAVAFSVEYVLFKQIGTANQKWHAIDAWLKRLESRPAYQKTLRAGFKHDFSLL</sequence>
<dbReference type="Proteomes" id="UP000054845">
    <property type="component" value="Unassembled WGS sequence"/>
</dbReference>
<dbReference type="AlphaFoldDB" id="A0A0P1BKX5"/>
<dbReference type="SUPFAM" id="SSF52833">
    <property type="entry name" value="Thioredoxin-like"/>
    <property type="match status" value="1"/>
</dbReference>
<evidence type="ECO:0000256" key="1">
    <source>
        <dbReference type="ARBA" id="ARBA00007409"/>
    </source>
</evidence>
<evidence type="ECO:0000313" key="6">
    <source>
        <dbReference type="Proteomes" id="UP000054845"/>
    </source>
</evidence>
<evidence type="ECO:0000313" key="5">
    <source>
        <dbReference type="EMBL" id="CEH17341.1"/>
    </source>
</evidence>
<dbReference type="InterPro" id="IPR036249">
    <property type="entry name" value="Thioredoxin-like_sf"/>
</dbReference>
<dbReference type="SFLD" id="SFLDS00019">
    <property type="entry name" value="Glutathione_Transferase_(cytos"/>
    <property type="match status" value="1"/>
</dbReference>
<dbReference type="InterPro" id="IPR004045">
    <property type="entry name" value="Glutathione_S-Trfase_N"/>
</dbReference>
<dbReference type="InterPro" id="IPR010987">
    <property type="entry name" value="Glutathione-S-Trfase_C-like"/>
</dbReference>
<keyword evidence="6" id="KW-1185">Reference proteome</keyword>
<dbReference type="InterPro" id="IPR040079">
    <property type="entry name" value="Glutathione_S-Trfase"/>
</dbReference>
<dbReference type="InterPro" id="IPR004046">
    <property type="entry name" value="GST_C"/>
</dbReference>
<proteinExistence type="inferred from homology"/>